<comment type="subcellular location">
    <subcellularLocation>
        <location evidence="2">Cell inner membrane</location>
        <topology evidence="2">Peripheral membrane protein</topology>
        <orientation evidence="2">Cytoplasmic side</orientation>
    </subcellularLocation>
    <subcellularLocation>
        <location evidence="1">Cytoplasm</location>
    </subcellularLocation>
</comment>
<keyword evidence="7" id="KW-0963">Cytoplasm</keyword>
<proteinExistence type="inferred from homology"/>
<dbReference type="InterPro" id="IPR032823">
    <property type="entry name" value="BCA_ABC_TP_C"/>
</dbReference>
<comment type="function">
    <text evidence="13">Part of the ABC transporter complex LptBFG involved in the translocation of lipopolysaccharide (LPS) from the inner membrane to the outer membrane. Probably responsible for energy coupling to the transport system.</text>
</comment>
<keyword evidence="6" id="KW-1003">Cell membrane</keyword>
<name>A0ABT1C3N3_9HYPH</name>
<keyword evidence="11" id="KW-1278">Translocase</keyword>
<dbReference type="Proteomes" id="UP001205906">
    <property type="component" value="Unassembled WGS sequence"/>
</dbReference>
<evidence type="ECO:0000256" key="11">
    <source>
        <dbReference type="ARBA" id="ARBA00022967"/>
    </source>
</evidence>
<keyword evidence="8" id="KW-0997">Cell inner membrane</keyword>
<evidence type="ECO:0000256" key="6">
    <source>
        <dbReference type="ARBA" id="ARBA00022475"/>
    </source>
</evidence>
<evidence type="ECO:0000256" key="1">
    <source>
        <dbReference type="ARBA" id="ARBA00004496"/>
    </source>
</evidence>
<evidence type="ECO:0000256" key="14">
    <source>
        <dbReference type="ARBA" id="ARBA00026081"/>
    </source>
</evidence>
<organism evidence="16 17">
    <name type="scientific">Mesorhizobium liriopis</name>
    <dbReference type="NCBI Taxonomy" id="2953882"/>
    <lineage>
        <taxon>Bacteria</taxon>
        <taxon>Pseudomonadati</taxon>
        <taxon>Pseudomonadota</taxon>
        <taxon>Alphaproteobacteria</taxon>
        <taxon>Hyphomicrobiales</taxon>
        <taxon>Phyllobacteriaceae</taxon>
        <taxon>Mesorhizobium</taxon>
    </lineage>
</organism>
<dbReference type="PROSITE" id="PS00211">
    <property type="entry name" value="ABC_TRANSPORTER_1"/>
    <property type="match status" value="1"/>
</dbReference>
<evidence type="ECO:0000256" key="2">
    <source>
        <dbReference type="ARBA" id="ARBA00004515"/>
    </source>
</evidence>
<dbReference type="PANTHER" id="PTHR45772:SF10">
    <property type="entry name" value="LIPOPOLYSACCHARIDE EXPORT SYSTEM ATP-BINDING PROTEIN LPTB"/>
    <property type="match status" value="1"/>
</dbReference>
<evidence type="ECO:0000259" key="15">
    <source>
        <dbReference type="PROSITE" id="PS50893"/>
    </source>
</evidence>
<evidence type="ECO:0000256" key="5">
    <source>
        <dbReference type="ARBA" id="ARBA00022448"/>
    </source>
</evidence>
<dbReference type="SMART" id="SM00382">
    <property type="entry name" value="AAA"/>
    <property type="match status" value="1"/>
</dbReference>
<dbReference type="GO" id="GO:0005524">
    <property type="term" value="F:ATP binding"/>
    <property type="evidence" value="ECO:0007669"/>
    <property type="project" value="UniProtKB-KW"/>
</dbReference>
<dbReference type="Pfam" id="PF12399">
    <property type="entry name" value="BCA_ABC_TP_C"/>
    <property type="match status" value="1"/>
</dbReference>
<reference evidence="16 17" key="1">
    <citation type="submission" date="2022-06" db="EMBL/GenBank/DDBJ databases">
        <title>Mesorhizobium sp. strain RP14 Genome sequencing and assembly.</title>
        <authorList>
            <person name="Kim I."/>
        </authorList>
    </citation>
    <scope>NUCLEOTIDE SEQUENCE [LARGE SCALE GENOMIC DNA]</scope>
    <source>
        <strain evidence="17">RP14(2022)</strain>
    </source>
</reference>
<dbReference type="InterPro" id="IPR030921">
    <property type="entry name" value="LPS_export_LptB"/>
</dbReference>
<dbReference type="PANTHER" id="PTHR45772">
    <property type="entry name" value="CONSERVED COMPONENT OF ABC TRANSPORTER FOR NATURAL AMINO ACIDS-RELATED"/>
    <property type="match status" value="1"/>
</dbReference>
<dbReference type="NCBIfam" id="TIGR04406">
    <property type="entry name" value="LPS_export_lptB"/>
    <property type="match status" value="1"/>
</dbReference>
<evidence type="ECO:0000313" key="17">
    <source>
        <dbReference type="Proteomes" id="UP001205906"/>
    </source>
</evidence>
<keyword evidence="10 16" id="KW-0067">ATP-binding</keyword>
<comment type="subunit">
    <text evidence="14">Component of the lipopolysaccharide transport and assembly complex. The LptBFG transporter is composed of two ATP-binding proteins (LptB) and two transmembrane proteins (LptF and LptG).</text>
</comment>
<dbReference type="Pfam" id="PF00005">
    <property type="entry name" value="ABC_tran"/>
    <property type="match status" value="1"/>
</dbReference>
<gene>
    <name evidence="16" type="primary">lptB</name>
    <name evidence="16" type="ORF">NGM99_06570</name>
</gene>
<dbReference type="PROSITE" id="PS50893">
    <property type="entry name" value="ABC_TRANSPORTER_2"/>
    <property type="match status" value="1"/>
</dbReference>
<evidence type="ECO:0000256" key="12">
    <source>
        <dbReference type="ARBA" id="ARBA00023136"/>
    </source>
</evidence>
<dbReference type="Gene3D" id="3.40.50.300">
    <property type="entry name" value="P-loop containing nucleotide triphosphate hydrolases"/>
    <property type="match status" value="1"/>
</dbReference>
<evidence type="ECO:0000256" key="8">
    <source>
        <dbReference type="ARBA" id="ARBA00022519"/>
    </source>
</evidence>
<dbReference type="EMBL" id="JAMXQS010000003">
    <property type="protein sequence ID" value="MCO6049452.1"/>
    <property type="molecule type" value="Genomic_DNA"/>
</dbReference>
<evidence type="ECO:0000256" key="13">
    <source>
        <dbReference type="ARBA" id="ARBA00024818"/>
    </source>
</evidence>
<dbReference type="SUPFAM" id="SSF52540">
    <property type="entry name" value="P-loop containing nucleoside triphosphate hydrolases"/>
    <property type="match status" value="1"/>
</dbReference>
<dbReference type="CDD" id="cd03218">
    <property type="entry name" value="ABC_YhbG"/>
    <property type="match status" value="1"/>
</dbReference>
<protein>
    <recommendedName>
        <fullName evidence="4">Lipopolysaccharide export system ATP-binding protein LptB</fullName>
    </recommendedName>
</protein>
<keyword evidence="17" id="KW-1185">Reference proteome</keyword>
<evidence type="ECO:0000256" key="7">
    <source>
        <dbReference type="ARBA" id="ARBA00022490"/>
    </source>
</evidence>
<keyword evidence="12" id="KW-0472">Membrane</keyword>
<feature type="domain" description="ABC transporter" evidence="15">
    <location>
        <begin position="5"/>
        <end position="237"/>
    </location>
</feature>
<keyword evidence="9" id="KW-0547">Nucleotide-binding</keyword>
<comment type="similarity">
    <text evidence="3">Belongs to the ABC transporter superfamily. Outer membrane lipopolysaccharide export (TC 1.B.42) family.</text>
</comment>
<keyword evidence="5" id="KW-0813">Transport</keyword>
<sequence length="241" mass="26394">MNGTLIARGLTKSYKGRQVVRGVSFGVRAGEAVGLLGPNGAGKTTCFYMVTGLVPSDQGTIEIDGFDVSGMPMYRRARLGIGYLPQEASIFRGLSVEDNIKAILEVVEKDKKERAYRLDALMDEFGIKHLRKSPAIALSGGERRRLEIARALASRPNYMLLDEPFAGIDPIAVSDIQNLVHHLKQRGIGVLITDHNVRETLGLIDRAYIIHAGEVLTHGTPDEIVANPDVRRLYLGEAFSL</sequence>
<accession>A0ABT1C3N3</accession>
<comment type="caution">
    <text evidence="16">The sequence shown here is derived from an EMBL/GenBank/DDBJ whole genome shotgun (WGS) entry which is preliminary data.</text>
</comment>
<evidence type="ECO:0000256" key="10">
    <source>
        <dbReference type="ARBA" id="ARBA00022840"/>
    </source>
</evidence>
<evidence type="ECO:0000256" key="3">
    <source>
        <dbReference type="ARBA" id="ARBA00010865"/>
    </source>
</evidence>
<dbReference type="InterPro" id="IPR017871">
    <property type="entry name" value="ABC_transporter-like_CS"/>
</dbReference>
<dbReference type="InterPro" id="IPR003439">
    <property type="entry name" value="ABC_transporter-like_ATP-bd"/>
</dbReference>
<dbReference type="InterPro" id="IPR051120">
    <property type="entry name" value="ABC_AA/LPS_Transport"/>
</dbReference>
<evidence type="ECO:0000313" key="16">
    <source>
        <dbReference type="EMBL" id="MCO6049452.1"/>
    </source>
</evidence>
<evidence type="ECO:0000256" key="9">
    <source>
        <dbReference type="ARBA" id="ARBA00022741"/>
    </source>
</evidence>
<evidence type="ECO:0000256" key="4">
    <source>
        <dbReference type="ARBA" id="ARBA00017803"/>
    </source>
</evidence>
<dbReference type="InterPro" id="IPR003593">
    <property type="entry name" value="AAA+_ATPase"/>
</dbReference>
<dbReference type="InterPro" id="IPR027417">
    <property type="entry name" value="P-loop_NTPase"/>
</dbReference>